<dbReference type="PROSITE" id="PS50017">
    <property type="entry name" value="DEATH_DOMAIN"/>
    <property type="match status" value="1"/>
</dbReference>
<dbReference type="CTD" id="20249578"/>
<feature type="domain" description="Death" evidence="1">
    <location>
        <begin position="595"/>
        <end position="658"/>
    </location>
</feature>
<proteinExistence type="predicted"/>
<protein>
    <recommendedName>
        <fullName evidence="1">Death domain-containing protein</fullName>
    </recommendedName>
</protein>
<dbReference type="RefSeq" id="XP_009060909.1">
    <property type="nucleotide sequence ID" value="XM_009062661.1"/>
</dbReference>
<name>V4BIQ2_LOTGI</name>
<evidence type="ECO:0000313" key="2">
    <source>
        <dbReference type="EMBL" id="ESO88504.1"/>
    </source>
</evidence>
<dbReference type="KEGG" id="lgi:LOTGIDRAFT_234556"/>
<gene>
    <name evidence="2" type="ORF">LOTGIDRAFT_234556</name>
</gene>
<dbReference type="InterPro" id="IPR000488">
    <property type="entry name" value="Death_dom"/>
</dbReference>
<dbReference type="HOGENOM" id="CLU_403499_0_0_1"/>
<dbReference type="OMA" id="CNFRRAV"/>
<dbReference type="AlphaFoldDB" id="V4BIQ2"/>
<evidence type="ECO:0000313" key="3">
    <source>
        <dbReference type="Proteomes" id="UP000030746"/>
    </source>
</evidence>
<dbReference type="EMBL" id="KB202685">
    <property type="protein sequence ID" value="ESO88504.1"/>
    <property type="molecule type" value="Genomic_DNA"/>
</dbReference>
<accession>V4BIQ2</accession>
<dbReference type="CDD" id="cd01670">
    <property type="entry name" value="Death"/>
    <property type="match status" value="1"/>
</dbReference>
<dbReference type="GO" id="GO:0007165">
    <property type="term" value="P:signal transduction"/>
    <property type="evidence" value="ECO:0007669"/>
    <property type="project" value="InterPro"/>
</dbReference>
<sequence>MASRKPSIKKKKMSDSVDSMKKDISCNVSTGTEHPRLVEEANLKASYQPGKKGGNFGLPLGAKLTVPEGNFNKKESITCQVTSPSTRWRHCPQLPADEHITSEIFKLTSSVHIMKTPIIVQLPYYPLQNDKCEINVKGKWRGELEWVDVGFLKKSDTKPPSVELELDRLGQFIVTFTCKQEIFNVTSQGCLHNARISRYISCRFPRKATESNLQCAIKILPIPQEKLEEVKKEHARECNDLVTTTEFIDIIPSIPCNFRRSVTVKLPLPSGIEIEKEQEPNVGVLLKNGSAWELVESHQKFTRTTVSVDVKSLGRFCVAISNPERKPRLREAIRFVEGSNDTDKGEIVLYLSLQEKSWEGVVECLPEHKAKSRIADRQDRGFKVINKVKVVPKVEEKRVYSRRYIPPKETKPVEPEGFDIYDGLSWEICVGSDIKITNDSDISDNSELCYYRHLPESYRKFEFEPLKNDENTLSGVVELVPIGIEDEQLIKRLTIRFEFVIDEDTVKNYFKPEFVPEPEPEKIRVTFDLPELKPIKEEKPPPVVPVQKIKTISASVMDRLTKSTKKPRIIDREARVITGKSLMNLSRKVPEGLTLAVHLDLPDSTITGLGFDAISNGLTMADVTYKILLYWKRKLKDKRDSAVNELVSALGSMGRPDIGAIILHCHHDNKELTEEYLNNSVY</sequence>
<dbReference type="OrthoDB" id="6283740at2759"/>
<keyword evidence="3" id="KW-1185">Reference proteome</keyword>
<reference evidence="2 3" key="1">
    <citation type="journal article" date="2013" name="Nature">
        <title>Insights into bilaterian evolution from three spiralian genomes.</title>
        <authorList>
            <person name="Simakov O."/>
            <person name="Marletaz F."/>
            <person name="Cho S.J."/>
            <person name="Edsinger-Gonzales E."/>
            <person name="Havlak P."/>
            <person name="Hellsten U."/>
            <person name="Kuo D.H."/>
            <person name="Larsson T."/>
            <person name="Lv J."/>
            <person name="Arendt D."/>
            <person name="Savage R."/>
            <person name="Osoegawa K."/>
            <person name="de Jong P."/>
            <person name="Grimwood J."/>
            <person name="Chapman J.A."/>
            <person name="Shapiro H."/>
            <person name="Aerts A."/>
            <person name="Otillar R.P."/>
            <person name="Terry A.Y."/>
            <person name="Boore J.L."/>
            <person name="Grigoriev I.V."/>
            <person name="Lindberg D.R."/>
            <person name="Seaver E.C."/>
            <person name="Weisblat D.A."/>
            <person name="Putnam N.H."/>
            <person name="Rokhsar D.S."/>
        </authorList>
    </citation>
    <scope>NUCLEOTIDE SEQUENCE [LARGE SCALE GENOMIC DNA]</scope>
</reference>
<evidence type="ECO:0000259" key="1">
    <source>
        <dbReference type="PROSITE" id="PS50017"/>
    </source>
</evidence>
<dbReference type="Pfam" id="PF00791">
    <property type="entry name" value="ZU5"/>
    <property type="match status" value="1"/>
</dbReference>
<dbReference type="InterPro" id="IPR000906">
    <property type="entry name" value="ZU5_dom"/>
</dbReference>
<dbReference type="GeneID" id="20249578"/>
<dbReference type="Proteomes" id="UP000030746">
    <property type="component" value="Unassembled WGS sequence"/>
</dbReference>
<organism evidence="2 3">
    <name type="scientific">Lottia gigantea</name>
    <name type="common">Giant owl limpet</name>
    <dbReference type="NCBI Taxonomy" id="225164"/>
    <lineage>
        <taxon>Eukaryota</taxon>
        <taxon>Metazoa</taxon>
        <taxon>Spiralia</taxon>
        <taxon>Lophotrochozoa</taxon>
        <taxon>Mollusca</taxon>
        <taxon>Gastropoda</taxon>
        <taxon>Patellogastropoda</taxon>
        <taxon>Lottioidea</taxon>
        <taxon>Lottiidae</taxon>
        <taxon>Lottia</taxon>
    </lineage>
</organism>
<dbReference type="Gene3D" id="2.60.220.30">
    <property type="match status" value="2"/>
</dbReference>